<dbReference type="GO" id="GO:0045259">
    <property type="term" value="C:proton-transporting ATP synthase complex"/>
    <property type="evidence" value="ECO:0007669"/>
    <property type="project" value="UniProtKB-KW"/>
</dbReference>
<name>A0A5M9EKX4_WEIPA</name>
<dbReference type="CDD" id="cd00310">
    <property type="entry name" value="ATP-synt_Fo_a_6"/>
    <property type="match status" value="1"/>
</dbReference>
<dbReference type="PANTHER" id="PTHR42823:SF3">
    <property type="entry name" value="ATP SYNTHASE SUBUNIT A, CHLOROPLASTIC"/>
    <property type="match status" value="1"/>
</dbReference>
<dbReference type="GO" id="GO:0005886">
    <property type="term" value="C:plasma membrane"/>
    <property type="evidence" value="ECO:0007669"/>
    <property type="project" value="UniProtKB-SubCell"/>
</dbReference>
<feature type="transmembrane region" description="Helical" evidence="11">
    <location>
        <begin position="16"/>
        <end position="35"/>
    </location>
</feature>
<evidence type="ECO:0000256" key="2">
    <source>
        <dbReference type="ARBA" id="ARBA00006810"/>
    </source>
</evidence>
<evidence type="ECO:0000256" key="11">
    <source>
        <dbReference type="HAMAP-Rule" id="MF_01393"/>
    </source>
</evidence>
<dbReference type="EMBL" id="JAANXN010000001">
    <property type="protein sequence ID" value="MDF8370171.1"/>
    <property type="molecule type" value="Genomic_DNA"/>
</dbReference>
<dbReference type="NCBIfam" id="NF004479">
    <property type="entry name" value="PRK05815.1-4"/>
    <property type="match status" value="1"/>
</dbReference>
<comment type="similarity">
    <text evidence="2 11 12">Belongs to the ATPase A chain family.</text>
</comment>
<dbReference type="Gene3D" id="1.20.120.220">
    <property type="entry name" value="ATP synthase, F0 complex, subunit A"/>
    <property type="match status" value="1"/>
</dbReference>
<dbReference type="InterPro" id="IPR000568">
    <property type="entry name" value="ATP_synth_F0_asu"/>
</dbReference>
<keyword evidence="3 11" id="KW-0813">Transport</keyword>
<comment type="subcellular location">
    <subcellularLocation>
        <location evidence="11 12">Cell membrane</location>
        <topology evidence="11 12">Multi-pass membrane protein</topology>
    </subcellularLocation>
    <subcellularLocation>
        <location evidence="1">Membrane</location>
        <topology evidence="1">Multi-pass membrane protein</topology>
    </subcellularLocation>
</comment>
<dbReference type="HAMAP" id="MF_01393">
    <property type="entry name" value="ATP_synth_a_bact"/>
    <property type="match status" value="1"/>
</dbReference>
<evidence type="ECO:0000313" key="13">
    <source>
        <dbReference type="EMBL" id="MDF8370171.1"/>
    </source>
</evidence>
<dbReference type="Proteomes" id="UP001215461">
    <property type="component" value="Unassembled WGS sequence"/>
</dbReference>
<evidence type="ECO:0000256" key="5">
    <source>
        <dbReference type="ARBA" id="ARBA00022692"/>
    </source>
</evidence>
<evidence type="ECO:0000256" key="6">
    <source>
        <dbReference type="ARBA" id="ARBA00022781"/>
    </source>
</evidence>
<dbReference type="SUPFAM" id="SSF81336">
    <property type="entry name" value="F1F0 ATP synthase subunit A"/>
    <property type="match status" value="1"/>
</dbReference>
<dbReference type="GO" id="GO:0042777">
    <property type="term" value="P:proton motive force-driven plasma membrane ATP synthesis"/>
    <property type="evidence" value="ECO:0007669"/>
    <property type="project" value="TreeGrafter"/>
</dbReference>
<accession>A0A5M9EKX4</accession>
<dbReference type="Pfam" id="PF00119">
    <property type="entry name" value="ATP-synt_A"/>
    <property type="match status" value="1"/>
</dbReference>
<keyword evidence="11" id="KW-1003">Cell membrane</keyword>
<dbReference type="AlphaFoldDB" id="A0A5M9EKX4"/>
<dbReference type="RefSeq" id="WP_140836476.1">
    <property type="nucleotide sequence ID" value="NZ_CAXLJE010000001.1"/>
</dbReference>
<keyword evidence="9 11" id="KW-0472">Membrane</keyword>
<keyword evidence="6 11" id="KW-0375">Hydrogen ion transport</keyword>
<evidence type="ECO:0000256" key="3">
    <source>
        <dbReference type="ARBA" id="ARBA00022448"/>
    </source>
</evidence>
<dbReference type="InterPro" id="IPR045082">
    <property type="entry name" value="ATP_syn_F0_a_bact/chloroplast"/>
</dbReference>
<organism evidence="13 14">
    <name type="scientific">Weissella paramesenteroides</name>
    <name type="common">Leuconostoc paramesenteroides</name>
    <dbReference type="NCBI Taxonomy" id="1249"/>
    <lineage>
        <taxon>Bacteria</taxon>
        <taxon>Bacillati</taxon>
        <taxon>Bacillota</taxon>
        <taxon>Bacilli</taxon>
        <taxon>Lactobacillales</taxon>
        <taxon>Lactobacillaceae</taxon>
        <taxon>Weissella</taxon>
    </lineage>
</organism>
<evidence type="ECO:0000256" key="9">
    <source>
        <dbReference type="ARBA" id="ARBA00023136"/>
    </source>
</evidence>
<keyword evidence="5 11" id="KW-0812">Transmembrane</keyword>
<dbReference type="NCBIfam" id="TIGR01131">
    <property type="entry name" value="ATP_synt_6_or_A"/>
    <property type="match status" value="1"/>
</dbReference>
<dbReference type="InterPro" id="IPR023011">
    <property type="entry name" value="ATP_synth_F0_asu_AS"/>
</dbReference>
<keyword evidence="7 11" id="KW-1133">Transmembrane helix</keyword>
<evidence type="ECO:0000256" key="4">
    <source>
        <dbReference type="ARBA" id="ARBA00022547"/>
    </source>
</evidence>
<evidence type="ECO:0000256" key="12">
    <source>
        <dbReference type="RuleBase" id="RU000483"/>
    </source>
</evidence>
<dbReference type="GO" id="GO:0046933">
    <property type="term" value="F:proton-transporting ATP synthase activity, rotational mechanism"/>
    <property type="evidence" value="ECO:0007669"/>
    <property type="project" value="UniProtKB-UniRule"/>
</dbReference>
<gene>
    <name evidence="11 13" type="primary">atpB</name>
    <name evidence="13" type="ORF">G9403_00635</name>
</gene>
<sequence length="236" mass="26144">MEKTATFSIAGLTFDWNVVISTLVSMTIVFLLAFWTSRKLVMKPAGKSKQNMLEWVIDFTNNIVDGSLPNKTGNSLKFFIFSMFLFIFVGNQLGVAFTVDVGGNTFLNSPTANPLVTMTLALIAITIAHFLGVEKQGFKNYFKSVYLSPFSVLFPLNLIEQFTSFLTLGLRLFGNIFAGEMVLSLLWQLAQSAGAISFVPAFLLTILWQGFSLFIGAIQAFVFVTLTTVYVSEKTE</sequence>
<evidence type="ECO:0000256" key="8">
    <source>
        <dbReference type="ARBA" id="ARBA00023065"/>
    </source>
</evidence>
<protein>
    <recommendedName>
        <fullName evidence="11 12">ATP synthase subunit a</fullName>
    </recommendedName>
    <alternativeName>
        <fullName evidence="11">ATP synthase F0 sector subunit a</fullName>
    </alternativeName>
    <alternativeName>
        <fullName evidence="11">F-ATPase subunit 6</fullName>
    </alternativeName>
</protein>
<proteinExistence type="inferred from homology"/>
<dbReference type="GeneID" id="93950980"/>
<dbReference type="PANTHER" id="PTHR42823">
    <property type="entry name" value="ATP SYNTHASE SUBUNIT A, CHLOROPLASTIC"/>
    <property type="match status" value="1"/>
</dbReference>
<reference evidence="13 14" key="1">
    <citation type="submission" date="2020-03" db="EMBL/GenBank/DDBJ databases">
        <title>Comparative genomics of Weissella paramesenteroides.</title>
        <authorList>
            <person name="Kant R."/>
            <person name="Takala T."/>
            <person name="Saris P."/>
        </authorList>
    </citation>
    <scope>NUCLEOTIDE SEQUENCE [LARGE SCALE GENOMIC DNA]</scope>
    <source>
        <strain evidence="13 14">SJ27-4</strain>
    </source>
</reference>
<dbReference type="InterPro" id="IPR035908">
    <property type="entry name" value="F0_ATP_A_sf"/>
</dbReference>
<dbReference type="PROSITE" id="PS00449">
    <property type="entry name" value="ATPASE_A"/>
    <property type="match status" value="1"/>
</dbReference>
<feature type="transmembrane region" description="Helical" evidence="11">
    <location>
        <begin position="78"/>
        <end position="99"/>
    </location>
</feature>
<keyword evidence="4 11" id="KW-0138">CF(0)</keyword>
<comment type="function">
    <text evidence="11 12">Key component of the proton channel; it plays a direct role in the translocation of protons across the membrane.</text>
</comment>
<comment type="caution">
    <text evidence="13">The sequence shown here is derived from an EMBL/GenBank/DDBJ whole genome shotgun (WGS) entry which is preliminary data.</text>
</comment>
<feature type="transmembrane region" description="Helical" evidence="11">
    <location>
        <begin position="111"/>
        <end position="133"/>
    </location>
</feature>
<evidence type="ECO:0000256" key="1">
    <source>
        <dbReference type="ARBA" id="ARBA00004141"/>
    </source>
</evidence>
<evidence type="ECO:0000256" key="7">
    <source>
        <dbReference type="ARBA" id="ARBA00022989"/>
    </source>
</evidence>
<dbReference type="PRINTS" id="PR00123">
    <property type="entry name" value="ATPASEA"/>
</dbReference>
<keyword evidence="8 11" id="KW-0406">Ion transport</keyword>
<evidence type="ECO:0000313" key="14">
    <source>
        <dbReference type="Proteomes" id="UP001215461"/>
    </source>
</evidence>
<feature type="transmembrane region" description="Helical" evidence="11">
    <location>
        <begin position="211"/>
        <end position="231"/>
    </location>
</feature>
<keyword evidence="10 11" id="KW-0066">ATP synthesis</keyword>
<evidence type="ECO:0000256" key="10">
    <source>
        <dbReference type="ARBA" id="ARBA00023310"/>
    </source>
</evidence>